<accession>A0A8J3IR32</accession>
<reference evidence="1" key="1">
    <citation type="submission" date="2020-10" db="EMBL/GenBank/DDBJ databases">
        <title>Taxonomic study of unclassified bacteria belonging to the class Ktedonobacteria.</title>
        <authorList>
            <person name="Yabe S."/>
            <person name="Wang C.M."/>
            <person name="Zheng Y."/>
            <person name="Sakai Y."/>
            <person name="Cavaletti L."/>
            <person name="Monciardini P."/>
            <person name="Donadio S."/>
        </authorList>
    </citation>
    <scope>NUCLEOTIDE SEQUENCE</scope>
    <source>
        <strain evidence="1">ID150040</strain>
    </source>
</reference>
<dbReference type="EMBL" id="BNJK01000002">
    <property type="protein sequence ID" value="GHO98703.1"/>
    <property type="molecule type" value="Genomic_DNA"/>
</dbReference>
<comment type="caution">
    <text evidence="1">The sequence shown here is derived from an EMBL/GenBank/DDBJ whole genome shotgun (WGS) entry which is preliminary data.</text>
</comment>
<gene>
    <name evidence="1" type="ORF">KSF_087510</name>
</gene>
<name>A0A8J3IR32_9CHLR</name>
<keyword evidence="2" id="KW-1185">Reference proteome</keyword>
<sequence length="180" mass="20465">MRDEAAGNSMESSLPLHDLIDLLTEQKKTGTLEATFMLQQRAFRGRCIAQVQMKEGIIQSCLLSNQELGMKIEGQQALNLLYQLRQEITWTLGFGSAESREPTPFDRSENKNAPLSASFAPRKVRNLTLEESLMLSRKNINVFQLIDGKRSIWKIAQLRNLRSEEAEAILHDLRNHGLVE</sequence>
<proteinExistence type="predicted"/>
<organism evidence="1 2">
    <name type="scientific">Reticulibacter mediterranei</name>
    <dbReference type="NCBI Taxonomy" id="2778369"/>
    <lineage>
        <taxon>Bacteria</taxon>
        <taxon>Bacillati</taxon>
        <taxon>Chloroflexota</taxon>
        <taxon>Ktedonobacteria</taxon>
        <taxon>Ktedonobacterales</taxon>
        <taxon>Reticulibacteraceae</taxon>
        <taxon>Reticulibacter</taxon>
    </lineage>
</organism>
<protein>
    <submittedName>
        <fullName evidence="1">Uncharacterized protein</fullName>
    </submittedName>
</protein>
<dbReference type="AlphaFoldDB" id="A0A8J3IR32"/>
<evidence type="ECO:0000313" key="2">
    <source>
        <dbReference type="Proteomes" id="UP000597444"/>
    </source>
</evidence>
<evidence type="ECO:0000313" key="1">
    <source>
        <dbReference type="EMBL" id="GHO98703.1"/>
    </source>
</evidence>
<dbReference type="Proteomes" id="UP000597444">
    <property type="component" value="Unassembled WGS sequence"/>
</dbReference>